<evidence type="ECO:0000313" key="2">
    <source>
        <dbReference type="EMBL" id="UZA51241.1"/>
    </source>
</evidence>
<evidence type="ECO:0000313" key="1">
    <source>
        <dbReference type="EMBL" id="UZA03624.1"/>
    </source>
</evidence>
<dbReference type="RefSeq" id="WP_112742622.1">
    <property type="nucleotide sequence ID" value="NZ_CP030241.1"/>
</dbReference>
<dbReference type="Proteomes" id="UP001163632">
    <property type="component" value="Chromosome"/>
</dbReference>
<dbReference type="KEGG" id="mboi:DQF64_12115"/>
<accession>A0AAX3ETD7</accession>
<dbReference type="EMBL" id="CP087830">
    <property type="protein sequence ID" value="UZA03624.1"/>
    <property type="molecule type" value="Genomic_DNA"/>
</dbReference>
<keyword evidence="4" id="KW-1185">Reference proteome</keyword>
<dbReference type="EMBL" id="CP087781">
    <property type="protein sequence ID" value="UZA51241.1"/>
    <property type="molecule type" value="Genomic_DNA"/>
</dbReference>
<organism evidence="2 3">
    <name type="scientific">Moraxella bovis</name>
    <dbReference type="NCBI Taxonomy" id="476"/>
    <lineage>
        <taxon>Bacteria</taxon>
        <taxon>Pseudomonadati</taxon>
        <taxon>Pseudomonadota</taxon>
        <taxon>Gammaproteobacteria</taxon>
        <taxon>Moraxellales</taxon>
        <taxon>Moraxellaceae</taxon>
        <taxon>Moraxella</taxon>
    </lineage>
</organism>
<dbReference type="AlphaFoldDB" id="A0AAX3ETD7"/>
<name>A0AAX3ETD7_MORBO</name>
<sequence>MLIEWFKKAGFSLVDKFALNNHTNHKELNRYFNTNNYYVVSLVSSNILPRGGGPNLPNHWVVWTSLLRSGKNAVDLNTKLTDIVHLAVFSWGENNWPIQPNLPLNKFMFYHLINSCFTTKPLLL</sequence>
<dbReference type="Proteomes" id="UP001163283">
    <property type="component" value="Chromosome"/>
</dbReference>
<gene>
    <name evidence="1" type="ORF">LP092_02325</name>
    <name evidence="2" type="ORF">LP129_12245</name>
</gene>
<evidence type="ECO:0000313" key="3">
    <source>
        <dbReference type="Proteomes" id="UP001163283"/>
    </source>
</evidence>
<reference evidence="2 3" key="1">
    <citation type="journal article" date="2022" name="BMC Microbiol.">
        <title>Whole genome sequencing of Moraxella bovis strains from North America reveals two genotypes with different genetic determinants.</title>
        <authorList>
            <person name="Wynn E.L."/>
            <person name="Hille M.M."/>
            <person name="Loy J.D."/>
            <person name="Schuller G."/>
            <person name="Kuhn K.L."/>
            <person name="Dickey A.M."/>
            <person name="Bono J.L."/>
            <person name="Clawson M.L."/>
        </authorList>
    </citation>
    <scope>NUCLEOTIDE SEQUENCE [LARGE SCALE GENOMIC DNA]</scope>
    <source>
        <strain evidence="1">SAM102599</strain>
        <strain evidence="2 3">SAM57978</strain>
    </source>
</reference>
<proteinExistence type="predicted"/>
<evidence type="ECO:0000313" key="4">
    <source>
        <dbReference type="Proteomes" id="UP001163632"/>
    </source>
</evidence>
<protein>
    <submittedName>
        <fullName evidence="2">Uncharacterized protein</fullName>
    </submittedName>
</protein>